<dbReference type="OrthoDB" id="5339893at2"/>
<gene>
    <name evidence="1" type="ORF">B0174_01960</name>
</gene>
<dbReference type="SUPFAM" id="SSF158752">
    <property type="entry name" value="HP0242-like"/>
    <property type="match status" value="1"/>
</dbReference>
<evidence type="ECO:0008006" key="3">
    <source>
        <dbReference type="Google" id="ProtNLM"/>
    </source>
</evidence>
<organism evidence="1 2">
    <name type="scientific">Arcobacter caeni</name>
    <dbReference type="NCBI Taxonomy" id="1912877"/>
    <lineage>
        <taxon>Bacteria</taxon>
        <taxon>Pseudomonadati</taxon>
        <taxon>Campylobacterota</taxon>
        <taxon>Epsilonproteobacteria</taxon>
        <taxon>Campylobacterales</taxon>
        <taxon>Arcobacteraceae</taxon>
        <taxon>Arcobacter</taxon>
    </lineage>
</organism>
<dbReference type="InterPro" id="IPR023126">
    <property type="entry name" value="HP0242-like_sf"/>
</dbReference>
<protein>
    <recommendedName>
        <fullName evidence="3">DUF2018 domain-containing protein</fullName>
    </recommendedName>
</protein>
<accession>A0A363D3Z4</accession>
<dbReference type="EMBL" id="MUXE01000002">
    <property type="protein sequence ID" value="PUE66055.1"/>
    <property type="molecule type" value="Genomic_DNA"/>
</dbReference>
<dbReference type="Proteomes" id="UP000251135">
    <property type="component" value="Unassembled WGS sequence"/>
</dbReference>
<proteinExistence type="predicted"/>
<dbReference type="Gene3D" id="1.10.3350.10">
    <property type="entry name" value="HP0242-like domain"/>
    <property type="match status" value="1"/>
</dbReference>
<sequence length="100" mass="11563">MASFKDWFNEDEDDIFMGSPKSKFFDVSREASKDIVEEEIDKIIEKLAVLEMIISEGKGESFDINQYIQDYTLDNMAEVKAMKKGLYVEFTGEIICRLDS</sequence>
<evidence type="ECO:0000313" key="1">
    <source>
        <dbReference type="EMBL" id="PUE66055.1"/>
    </source>
</evidence>
<name>A0A363D3Z4_9BACT</name>
<evidence type="ECO:0000313" key="2">
    <source>
        <dbReference type="Proteomes" id="UP000251135"/>
    </source>
</evidence>
<dbReference type="Pfam" id="PF09442">
    <property type="entry name" value="DUF2018"/>
    <property type="match status" value="1"/>
</dbReference>
<dbReference type="RefSeq" id="WP_108557964.1">
    <property type="nucleotide sequence ID" value="NZ_MUXE01000002.1"/>
</dbReference>
<comment type="caution">
    <text evidence="1">The sequence shown here is derived from an EMBL/GenBank/DDBJ whole genome shotgun (WGS) entry which is preliminary data.</text>
</comment>
<reference evidence="1 2" key="1">
    <citation type="submission" date="2017-02" db="EMBL/GenBank/DDBJ databases">
        <title>Arcobacter caeni sp. nov, a new Arcobacter species isolated from reclaimed water.</title>
        <authorList>
            <person name="Figueras M.J."/>
            <person name="Perez-Cataluna A."/>
            <person name="Salas-Masso N."/>
        </authorList>
    </citation>
    <scope>NUCLEOTIDE SEQUENCE [LARGE SCALE GENOMIC DNA]</scope>
    <source>
        <strain evidence="1 2">RW17-10</strain>
    </source>
</reference>
<dbReference type="InterPro" id="IPR018563">
    <property type="entry name" value="DUF2018"/>
</dbReference>
<dbReference type="AlphaFoldDB" id="A0A363D3Z4"/>
<keyword evidence="2" id="KW-1185">Reference proteome</keyword>